<dbReference type="Proteomes" id="UP000256695">
    <property type="component" value="Unassembled WGS sequence"/>
</dbReference>
<organism evidence="2 3">
    <name type="scientific">Helicobacter anseris</name>
    <dbReference type="NCBI Taxonomy" id="375926"/>
    <lineage>
        <taxon>Bacteria</taxon>
        <taxon>Pseudomonadati</taxon>
        <taxon>Campylobacterota</taxon>
        <taxon>Epsilonproteobacteria</taxon>
        <taxon>Campylobacterales</taxon>
        <taxon>Helicobacteraceae</taxon>
        <taxon>Helicobacter</taxon>
    </lineage>
</organism>
<evidence type="ECO:0000259" key="1">
    <source>
        <dbReference type="Pfam" id="PF18297"/>
    </source>
</evidence>
<dbReference type="GO" id="GO:0005524">
    <property type="term" value="F:ATP binding"/>
    <property type="evidence" value="ECO:0007669"/>
    <property type="project" value="UniProtKB-KW"/>
</dbReference>
<dbReference type="PANTHER" id="PTHR11933:SF6">
    <property type="entry name" value="THIL AANH DOMAIN-CONTAINING PROTEIN"/>
    <property type="match status" value="1"/>
</dbReference>
<accession>A0A3D8JBG7</accession>
<reference evidence="2 3" key="1">
    <citation type="submission" date="2018-04" db="EMBL/GenBank/DDBJ databases">
        <title>Novel Campyloabacter and Helicobacter Species and Strains.</title>
        <authorList>
            <person name="Mannion A.J."/>
            <person name="Shen Z."/>
            <person name="Fox J.G."/>
        </authorList>
    </citation>
    <scope>NUCLEOTIDE SEQUENCE [LARGE SCALE GENOMIC DNA]</scope>
    <source>
        <strain evidence="2 3">MIT 04-9362</strain>
    </source>
</reference>
<gene>
    <name evidence="2" type="ORF">CQA57_02750</name>
</gene>
<keyword evidence="2" id="KW-0547">Nucleotide-binding</keyword>
<dbReference type="EMBL" id="NXLX01000004">
    <property type="protein sequence ID" value="RDU74204.1"/>
    <property type="molecule type" value="Genomic_DNA"/>
</dbReference>
<dbReference type="SUPFAM" id="SSF52402">
    <property type="entry name" value="Adenine nucleotide alpha hydrolases-like"/>
    <property type="match status" value="1"/>
</dbReference>
<dbReference type="PANTHER" id="PTHR11933">
    <property type="entry name" value="TRNA 5-METHYLAMINOMETHYL-2-THIOURIDYLATE -METHYLTRANSFERASE"/>
    <property type="match status" value="1"/>
</dbReference>
<protein>
    <submittedName>
        <fullName evidence="2">ATP-binding protein</fullName>
    </submittedName>
</protein>
<keyword evidence="3" id="KW-1185">Reference proteome</keyword>
<dbReference type="AlphaFoldDB" id="A0A3D8JBG7"/>
<evidence type="ECO:0000313" key="3">
    <source>
        <dbReference type="Proteomes" id="UP000256695"/>
    </source>
</evidence>
<dbReference type="OrthoDB" id="9781887at2"/>
<dbReference type="InterPro" id="IPR059101">
    <property type="entry name" value="NFACT-R_2"/>
</dbReference>
<feature type="domain" description="NFACT protein RNA binding" evidence="1">
    <location>
        <begin position="249"/>
        <end position="330"/>
    </location>
</feature>
<name>A0A3D8JBG7_9HELI</name>
<dbReference type="RefSeq" id="WP_115578712.1">
    <property type="nucleotide sequence ID" value="NZ_NXLX01000004.1"/>
</dbReference>
<dbReference type="Pfam" id="PF18297">
    <property type="entry name" value="NFACT-R_2"/>
    <property type="match status" value="1"/>
</dbReference>
<dbReference type="Pfam" id="PF03054">
    <property type="entry name" value="tRNA_Me_trans"/>
    <property type="match status" value="1"/>
</dbReference>
<sequence length="348" mass="39860">MKALALFSGGLDSLISMKLLKDQGIEVIALHFNIGFGGNYDKREYLLNATQQIGVELLICDIRQQFFDNVLFTPKYGYGKYFNPCIDCHANMFIQAFHKLVELKADFVISGEVLGQRPKSQRREALDQVKKLIREAGKSEKFQYLLAQDSQDTTKPQTLDELILRPMCAKLLEPSFMEKNHWIDREKLLDISGRGRNRQLQMAQDFGWKYYEKPGGGCLLTNTSVALKLKDLSTHRKMILEDTAMIKVGRYMILPNNARCVIARNEEENKKLDSSNPLMDTIKLMDCIGPIGLVEKQATREDKILAARLTLCYGKTNENQNYRVLVGDEEFNLTPYDKQKAQDFLLLK</sequence>
<comment type="caution">
    <text evidence="2">The sequence shown here is derived from an EMBL/GenBank/DDBJ whole genome shotgun (WGS) entry which is preliminary data.</text>
</comment>
<dbReference type="InterPro" id="IPR014729">
    <property type="entry name" value="Rossmann-like_a/b/a_fold"/>
</dbReference>
<evidence type="ECO:0000313" key="2">
    <source>
        <dbReference type="EMBL" id="RDU74204.1"/>
    </source>
</evidence>
<dbReference type="Gene3D" id="3.40.50.620">
    <property type="entry name" value="HUPs"/>
    <property type="match status" value="1"/>
</dbReference>
<keyword evidence="2" id="KW-0067">ATP-binding</keyword>
<proteinExistence type="predicted"/>